<proteinExistence type="predicted"/>
<dbReference type="RefSeq" id="XP_030514635.1">
    <property type="nucleotide sequence ID" value="XM_030658775.2"/>
</dbReference>
<name>A0A8B8MX05_9MYRT</name>
<feature type="region of interest" description="Disordered" evidence="1">
    <location>
        <begin position="142"/>
        <end position="176"/>
    </location>
</feature>
<accession>A0A8B8MX05</accession>
<reference evidence="3" key="2">
    <citation type="submission" date="2025-08" db="UniProtKB">
        <authorList>
            <consortium name="RefSeq"/>
        </authorList>
    </citation>
    <scope>IDENTIFICATION</scope>
    <source>
        <tissue evidence="3">Leaf</tissue>
    </source>
</reference>
<evidence type="ECO:0000313" key="2">
    <source>
        <dbReference type="Proteomes" id="UP000827889"/>
    </source>
</evidence>
<keyword evidence="2" id="KW-1185">Reference proteome</keyword>
<dbReference type="OrthoDB" id="1093005at2759"/>
<dbReference type="AlphaFoldDB" id="A0A8B8MX05"/>
<gene>
    <name evidence="3" type="primary">LOC115728409</name>
</gene>
<sequence>MSSSPSRTAEVPVFTVTSIGTRMAASVAPTVTALDLKRVLERAHFNCFPEIGEIRVDGVMVERRSCLYYLPRSMPIKYAFQGIEGPWFVHLDITCLGSSSQPCLHHCIARGDHFSDVCDTDRSTSQYLLLSDNIQRVDKYGEKESHHCKPLSPQLQRDTHGPNKKKTNNHRLEGCSKGNRTNVFDKNWHSRTEENPFTGVWSTPKGTSEVLQRTERKSSPLNEHSNTTSSEVISVGGIINRYFTNFSEVNSFGSPCSPDFRSRPSKLPLKGKLNCNCPSIQVDASAEFAVETPPRLLTTLSSTEPSPGSLSNAVIRSRVGKSLIMACHNLGNSATPRGSAASLCRSRNRKHMSRNTLPIKLSVFEISEDDE</sequence>
<organism evidence="2 3">
    <name type="scientific">Rhodamnia argentea</name>
    <dbReference type="NCBI Taxonomy" id="178133"/>
    <lineage>
        <taxon>Eukaryota</taxon>
        <taxon>Viridiplantae</taxon>
        <taxon>Streptophyta</taxon>
        <taxon>Embryophyta</taxon>
        <taxon>Tracheophyta</taxon>
        <taxon>Spermatophyta</taxon>
        <taxon>Magnoliopsida</taxon>
        <taxon>eudicotyledons</taxon>
        <taxon>Gunneridae</taxon>
        <taxon>Pentapetalae</taxon>
        <taxon>rosids</taxon>
        <taxon>malvids</taxon>
        <taxon>Myrtales</taxon>
        <taxon>Myrtaceae</taxon>
        <taxon>Myrtoideae</taxon>
        <taxon>Myrteae</taxon>
        <taxon>Australasian group</taxon>
        <taxon>Rhodamnia</taxon>
    </lineage>
</organism>
<reference evidence="2" key="1">
    <citation type="submission" date="2025-05" db="UniProtKB">
        <authorList>
            <consortium name="RefSeq"/>
        </authorList>
    </citation>
    <scope>NUCLEOTIDE SEQUENCE [LARGE SCALE GENOMIC DNA]</scope>
</reference>
<dbReference type="KEGG" id="rarg:115728409"/>
<evidence type="ECO:0000256" key="1">
    <source>
        <dbReference type="SAM" id="MobiDB-lite"/>
    </source>
</evidence>
<evidence type="ECO:0000313" key="3">
    <source>
        <dbReference type="RefSeq" id="XP_030514635.1"/>
    </source>
</evidence>
<protein>
    <submittedName>
        <fullName evidence="3">Uncharacterized protein LOC115728409</fullName>
    </submittedName>
</protein>
<dbReference type="GeneID" id="115728409"/>
<dbReference type="Proteomes" id="UP000827889">
    <property type="component" value="Chromosome 2"/>
</dbReference>